<gene>
    <name evidence="1" type="ORF">EPI10_020003</name>
</gene>
<dbReference type="InterPro" id="IPR043502">
    <property type="entry name" value="DNA/RNA_pol_sf"/>
</dbReference>
<dbReference type="PANTHER" id="PTHR48475">
    <property type="entry name" value="RIBONUCLEASE H"/>
    <property type="match status" value="1"/>
</dbReference>
<comment type="caution">
    <text evidence="1">The sequence shown here is derived from an EMBL/GenBank/DDBJ whole genome shotgun (WGS) entry which is preliminary data.</text>
</comment>
<accession>A0A5B6WCR5</accession>
<keyword evidence="1" id="KW-0548">Nucleotidyltransferase</keyword>
<dbReference type="OrthoDB" id="101614at2759"/>
<name>A0A5B6WCR5_9ROSI</name>
<dbReference type="SUPFAM" id="SSF56672">
    <property type="entry name" value="DNA/RNA polymerases"/>
    <property type="match status" value="1"/>
</dbReference>
<reference evidence="2" key="1">
    <citation type="journal article" date="2019" name="Plant Biotechnol. J.">
        <title>Genome sequencing of the Australian wild diploid species Gossypium australe highlights disease resistance and delayed gland morphogenesis.</title>
        <authorList>
            <person name="Cai Y."/>
            <person name="Cai X."/>
            <person name="Wang Q."/>
            <person name="Wang P."/>
            <person name="Zhang Y."/>
            <person name="Cai C."/>
            <person name="Xu Y."/>
            <person name="Wang K."/>
            <person name="Zhou Z."/>
            <person name="Wang C."/>
            <person name="Geng S."/>
            <person name="Li B."/>
            <person name="Dong Q."/>
            <person name="Hou Y."/>
            <person name="Wang H."/>
            <person name="Ai P."/>
            <person name="Liu Z."/>
            <person name="Yi F."/>
            <person name="Sun M."/>
            <person name="An G."/>
            <person name="Cheng J."/>
            <person name="Zhang Y."/>
            <person name="Shi Q."/>
            <person name="Xie Y."/>
            <person name="Shi X."/>
            <person name="Chang Y."/>
            <person name="Huang F."/>
            <person name="Chen Y."/>
            <person name="Hong S."/>
            <person name="Mi L."/>
            <person name="Sun Q."/>
            <person name="Zhang L."/>
            <person name="Zhou B."/>
            <person name="Peng R."/>
            <person name="Zhang X."/>
            <person name="Liu F."/>
        </authorList>
    </citation>
    <scope>NUCLEOTIDE SEQUENCE [LARGE SCALE GENOMIC DNA]</scope>
    <source>
        <strain evidence="2">cv. PA1801</strain>
    </source>
</reference>
<keyword evidence="2" id="KW-1185">Reference proteome</keyword>
<sequence length="230" mass="26775">MVTLFHDMMHKEIEVYVDYMIAKYQTEKEHVKVLGRLFLRLRKFQLKLNPAKCTFGVMSGKFLGFVVSEKGVEIDPDKVKAIQELSSPCSQKDVKHYLFNAQELMPPSRDKPLILYLTVFRNSMRCVLGQHDESRKKEKAIDYLIKGSAITYFLASRALEDYEPLNFDFLNEDLMYVVTTEEGAQEEHPWKLNFDGLQTLWVTELGQSWYSQMEIVILLPVNLILIAQII</sequence>
<keyword evidence="1" id="KW-0808">Transferase</keyword>
<organism evidence="1 2">
    <name type="scientific">Gossypium australe</name>
    <dbReference type="NCBI Taxonomy" id="47621"/>
    <lineage>
        <taxon>Eukaryota</taxon>
        <taxon>Viridiplantae</taxon>
        <taxon>Streptophyta</taxon>
        <taxon>Embryophyta</taxon>
        <taxon>Tracheophyta</taxon>
        <taxon>Spermatophyta</taxon>
        <taxon>Magnoliopsida</taxon>
        <taxon>eudicotyledons</taxon>
        <taxon>Gunneridae</taxon>
        <taxon>Pentapetalae</taxon>
        <taxon>rosids</taxon>
        <taxon>malvids</taxon>
        <taxon>Malvales</taxon>
        <taxon>Malvaceae</taxon>
        <taxon>Malvoideae</taxon>
        <taxon>Gossypium</taxon>
    </lineage>
</organism>
<proteinExistence type="predicted"/>
<protein>
    <submittedName>
        <fullName evidence="1">RNA-directed DNA polymerase (Reverse transcriptase), Ribonuclease H-like protein</fullName>
    </submittedName>
</protein>
<evidence type="ECO:0000313" key="2">
    <source>
        <dbReference type="Proteomes" id="UP000325315"/>
    </source>
</evidence>
<dbReference type="GO" id="GO:0003964">
    <property type="term" value="F:RNA-directed DNA polymerase activity"/>
    <property type="evidence" value="ECO:0007669"/>
    <property type="project" value="UniProtKB-KW"/>
</dbReference>
<keyword evidence="1" id="KW-0695">RNA-directed DNA polymerase</keyword>
<dbReference type="AlphaFoldDB" id="A0A5B6WCR5"/>
<dbReference type="InterPro" id="IPR043128">
    <property type="entry name" value="Rev_trsase/Diguanyl_cyclase"/>
</dbReference>
<dbReference type="EMBL" id="SMMG02000003">
    <property type="protein sequence ID" value="KAA3479499.1"/>
    <property type="molecule type" value="Genomic_DNA"/>
</dbReference>
<dbReference type="Proteomes" id="UP000325315">
    <property type="component" value="Unassembled WGS sequence"/>
</dbReference>
<dbReference type="PANTHER" id="PTHR48475:SF1">
    <property type="entry name" value="RNASE H TYPE-1 DOMAIN-CONTAINING PROTEIN"/>
    <property type="match status" value="1"/>
</dbReference>
<dbReference type="Gene3D" id="3.30.70.270">
    <property type="match status" value="1"/>
</dbReference>
<evidence type="ECO:0000313" key="1">
    <source>
        <dbReference type="EMBL" id="KAA3479499.1"/>
    </source>
</evidence>